<evidence type="ECO:0000256" key="6">
    <source>
        <dbReference type="ARBA" id="ARBA00022554"/>
    </source>
</evidence>
<feature type="transmembrane region" description="Helical" evidence="17">
    <location>
        <begin position="298"/>
        <end position="323"/>
    </location>
</feature>
<comment type="caution">
    <text evidence="20">The sequence shown here is derived from an EMBL/GenBank/DDBJ whole genome shotgun (WGS) entry which is preliminary data.</text>
</comment>
<evidence type="ECO:0000256" key="4">
    <source>
        <dbReference type="ARBA" id="ARBA00022448"/>
    </source>
</evidence>
<dbReference type="PROSITE" id="PS50893">
    <property type="entry name" value="ABC_TRANSPORTER_2"/>
    <property type="match status" value="2"/>
</dbReference>
<feature type="domain" description="ABC transmembrane type-1" evidence="19">
    <location>
        <begin position="947"/>
        <end position="1227"/>
    </location>
</feature>
<proteinExistence type="inferred from homology"/>
<evidence type="ECO:0000256" key="9">
    <source>
        <dbReference type="ARBA" id="ARBA00022741"/>
    </source>
</evidence>
<dbReference type="SMART" id="SM00382">
    <property type="entry name" value="AAA"/>
    <property type="match status" value="2"/>
</dbReference>
<reference evidence="20" key="1">
    <citation type="submission" date="2021-03" db="EMBL/GenBank/DDBJ databases">
        <title>Chromosome level genome of the anhydrobiotic midge Polypedilum vanderplanki.</title>
        <authorList>
            <person name="Yoshida Y."/>
            <person name="Kikawada T."/>
            <person name="Gusev O."/>
        </authorList>
    </citation>
    <scope>NUCLEOTIDE SEQUENCE</scope>
    <source>
        <strain evidence="20">NIAS01</strain>
        <tissue evidence="20">Whole body or cell culture</tissue>
    </source>
</reference>
<keyword evidence="11" id="KW-1278">Translocase</keyword>
<gene>
    <name evidence="20" type="ORF">PVAND_005698</name>
</gene>
<dbReference type="NCBIfam" id="TIGR00957">
    <property type="entry name" value="MRP_assoc_pro"/>
    <property type="match status" value="1"/>
</dbReference>
<dbReference type="InterPro" id="IPR027417">
    <property type="entry name" value="P-loop_NTPase"/>
</dbReference>
<evidence type="ECO:0000256" key="10">
    <source>
        <dbReference type="ARBA" id="ARBA00022840"/>
    </source>
</evidence>
<dbReference type="InterPro" id="IPR011527">
    <property type="entry name" value="ABC1_TM_dom"/>
</dbReference>
<evidence type="ECO:0000256" key="5">
    <source>
        <dbReference type="ARBA" id="ARBA00022475"/>
    </source>
</evidence>
<dbReference type="CDD" id="cd18603">
    <property type="entry name" value="ABC_6TM_MRP1_2_3_6_D2_like"/>
    <property type="match status" value="1"/>
</dbReference>
<feature type="transmembrane region" description="Helical" evidence="17">
    <location>
        <begin position="343"/>
        <end position="364"/>
    </location>
</feature>
<dbReference type="PANTHER" id="PTHR24223:SF443">
    <property type="entry name" value="MULTIDRUG-RESISTANCE LIKE PROTEIN 1, ISOFORM I"/>
    <property type="match status" value="1"/>
</dbReference>
<evidence type="ECO:0000256" key="15">
    <source>
        <dbReference type="ARBA" id="ARBA00047523"/>
    </source>
</evidence>
<dbReference type="InterPro" id="IPR003439">
    <property type="entry name" value="ABC_transporter-like_ATP-bd"/>
</dbReference>
<feature type="transmembrane region" description="Helical" evidence="17">
    <location>
        <begin position="424"/>
        <end position="443"/>
    </location>
</feature>
<organism evidence="20 21">
    <name type="scientific">Polypedilum vanderplanki</name>
    <name type="common">Sleeping chironomid midge</name>
    <dbReference type="NCBI Taxonomy" id="319348"/>
    <lineage>
        <taxon>Eukaryota</taxon>
        <taxon>Metazoa</taxon>
        <taxon>Ecdysozoa</taxon>
        <taxon>Arthropoda</taxon>
        <taxon>Hexapoda</taxon>
        <taxon>Insecta</taxon>
        <taxon>Pterygota</taxon>
        <taxon>Neoptera</taxon>
        <taxon>Endopterygota</taxon>
        <taxon>Diptera</taxon>
        <taxon>Nematocera</taxon>
        <taxon>Chironomoidea</taxon>
        <taxon>Chironomidae</taxon>
        <taxon>Chironominae</taxon>
        <taxon>Polypedilum</taxon>
        <taxon>Polypedilum</taxon>
    </lineage>
</organism>
<dbReference type="Pfam" id="PF00005">
    <property type="entry name" value="ABC_tran"/>
    <property type="match status" value="2"/>
</dbReference>
<dbReference type="GO" id="GO:0015431">
    <property type="term" value="F:ABC-type glutathione S-conjugate transporter activity"/>
    <property type="evidence" value="ECO:0007669"/>
    <property type="project" value="UniProtKB-EC"/>
</dbReference>
<feature type="transmembrane region" description="Helical" evidence="17">
    <location>
        <begin position="1070"/>
        <end position="1100"/>
    </location>
</feature>
<dbReference type="PROSITE" id="PS50929">
    <property type="entry name" value="ABC_TM1F"/>
    <property type="match status" value="2"/>
</dbReference>
<feature type="transmembrane region" description="Helical" evidence="17">
    <location>
        <begin position="576"/>
        <end position="595"/>
    </location>
</feature>
<dbReference type="Proteomes" id="UP001107558">
    <property type="component" value="Chromosome 2"/>
</dbReference>
<feature type="transmembrane region" description="Helical" evidence="17">
    <location>
        <begin position="542"/>
        <end position="570"/>
    </location>
</feature>
<dbReference type="SUPFAM" id="SSF90123">
    <property type="entry name" value="ABC transporter transmembrane region"/>
    <property type="match status" value="2"/>
</dbReference>
<dbReference type="CDD" id="cd03244">
    <property type="entry name" value="ABCC_MRP_domain2"/>
    <property type="match status" value="1"/>
</dbReference>
<evidence type="ECO:0000256" key="7">
    <source>
        <dbReference type="ARBA" id="ARBA00022692"/>
    </source>
</evidence>
<keyword evidence="21" id="KW-1185">Reference proteome</keyword>
<keyword evidence="5" id="KW-1003">Cell membrane</keyword>
<evidence type="ECO:0000256" key="2">
    <source>
        <dbReference type="ARBA" id="ARBA00004651"/>
    </source>
</evidence>
<dbReference type="SUPFAM" id="SSF52540">
    <property type="entry name" value="P-loop containing nucleoside triphosphate hydrolases"/>
    <property type="match status" value="2"/>
</dbReference>
<feature type="transmembrane region" description="Helical" evidence="17">
    <location>
        <begin position="449"/>
        <end position="471"/>
    </location>
</feature>
<dbReference type="CDD" id="cd18595">
    <property type="entry name" value="ABC_6TM_MRP1_2_3_6_D1_like"/>
    <property type="match status" value="1"/>
</dbReference>
<feature type="domain" description="ABC transporter" evidence="18">
    <location>
        <begin position="1262"/>
        <end position="1496"/>
    </location>
</feature>
<feature type="transmembrane region" description="Helical" evidence="17">
    <location>
        <begin position="31"/>
        <end position="48"/>
    </location>
</feature>
<dbReference type="InterPro" id="IPR017871">
    <property type="entry name" value="ABC_transporter-like_CS"/>
</dbReference>
<dbReference type="EMBL" id="JADBJN010000002">
    <property type="protein sequence ID" value="KAG5675828.1"/>
    <property type="molecule type" value="Genomic_DNA"/>
</dbReference>
<evidence type="ECO:0000256" key="14">
    <source>
        <dbReference type="ARBA" id="ARBA00024220"/>
    </source>
</evidence>
<accession>A0A9J6C0Y6</accession>
<feature type="transmembrane region" description="Helical" evidence="17">
    <location>
        <begin position="987"/>
        <end position="1013"/>
    </location>
</feature>
<dbReference type="PANTHER" id="PTHR24223">
    <property type="entry name" value="ATP-BINDING CASSETTE SUB-FAMILY C"/>
    <property type="match status" value="1"/>
</dbReference>
<feature type="transmembrane region" description="Helical" evidence="17">
    <location>
        <begin position="168"/>
        <end position="190"/>
    </location>
</feature>
<feature type="transmembrane region" description="Helical" evidence="17">
    <location>
        <begin position="945"/>
        <end position="967"/>
    </location>
</feature>
<keyword evidence="9" id="KW-0547">Nucleotide-binding</keyword>
<dbReference type="EC" id="7.6.2.3" evidence="14"/>
<dbReference type="GO" id="GO:0005886">
    <property type="term" value="C:plasma membrane"/>
    <property type="evidence" value="ECO:0007669"/>
    <property type="project" value="UniProtKB-SubCell"/>
</dbReference>
<feature type="transmembrane region" description="Helical" evidence="17">
    <location>
        <begin position="95"/>
        <end position="116"/>
    </location>
</feature>
<dbReference type="PROSITE" id="PS00211">
    <property type="entry name" value="ABC_TRANSPORTER_1"/>
    <property type="match status" value="2"/>
</dbReference>
<dbReference type="InterPro" id="IPR056227">
    <property type="entry name" value="TMD0_ABC"/>
</dbReference>
<feature type="transmembrane region" description="Helical" evidence="17">
    <location>
        <begin position="1170"/>
        <end position="1191"/>
    </location>
</feature>
<keyword evidence="12 17" id="KW-1133">Transmembrane helix</keyword>
<dbReference type="GO" id="GO:0005774">
    <property type="term" value="C:vacuolar membrane"/>
    <property type="evidence" value="ECO:0007669"/>
    <property type="project" value="UniProtKB-SubCell"/>
</dbReference>
<keyword evidence="6" id="KW-0926">Vacuole</keyword>
<dbReference type="GO" id="GO:0016887">
    <property type="term" value="F:ATP hydrolysis activity"/>
    <property type="evidence" value="ECO:0007669"/>
    <property type="project" value="InterPro"/>
</dbReference>
<evidence type="ECO:0000313" key="21">
    <source>
        <dbReference type="Proteomes" id="UP001107558"/>
    </source>
</evidence>
<dbReference type="FunFam" id="3.40.50.300:FF:000293">
    <property type="entry name" value="ATP binding cassette subfamily C member 1"/>
    <property type="match status" value="1"/>
</dbReference>
<dbReference type="FunFam" id="1.20.1560.10:FF:000001">
    <property type="entry name" value="ATP-binding cassette subfamily C member 1"/>
    <property type="match status" value="1"/>
</dbReference>
<dbReference type="OrthoDB" id="6500128at2759"/>
<feature type="region of interest" description="Disordered" evidence="16">
    <location>
        <begin position="267"/>
        <end position="289"/>
    </location>
</feature>
<evidence type="ECO:0000256" key="13">
    <source>
        <dbReference type="ARBA" id="ARBA00023136"/>
    </source>
</evidence>
<comment type="catalytic activity">
    <reaction evidence="15">
        <text>leukotriene C4(in) + ATP + H2O = leukotriene C4(out) + ADP + phosphate + H(+)</text>
        <dbReference type="Rhea" id="RHEA:38963"/>
        <dbReference type="ChEBI" id="CHEBI:15377"/>
        <dbReference type="ChEBI" id="CHEBI:15378"/>
        <dbReference type="ChEBI" id="CHEBI:30616"/>
        <dbReference type="ChEBI" id="CHEBI:43474"/>
        <dbReference type="ChEBI" id="CHEBI:57973"/>
        <dbReference type="ChEBI" id="CHEBI:456216"/>
    </reaction>
    <physiologicalReaction direction="left-to-right" evidence="15">
        <dbReference type="Rhea" id="RHEA:38964"/>
    </physiologicalReaction>
</comment>
<dbReference type="Gene3D" id="1.20.1560.10">
    <property type="entry name" value="ABC transporter type 1, transmembrane domain"/>
    <property type="match status" value="2"/>
</dbReference>
<dbReference type="FunFam" id="3.40.50.300:FF:000074">
    <property type="entry name" value="Multidrug resistance-associated protein 5 isoform 1"/>
    <property type="match status" value="1"/>
</dbReference>
<dbReference type="Gene3D" id="3.40.50.300">
    <property type="entry name" value="P-loop containing nucleotide triphosphate hydrolases"/>
    <property type="match status" value="2"/>
</dbReference>
<feature type="domain" description="ABC transporter" evidence="18">
    <location>
        <begin position="621"/>
        <end position="844"/>
    </location>
</feature>
<dbReference type="Pfam" id="PF24357">
    <property type="entry name" value="TMD0_ABC"/>
    <property type="match status" value="1"/>
</dbReference>
<keyword evidence="7 17" id="KW-0812">Transmembrane</keyword>
<dbReference type="InterPro" id="IPR005292">
    <property type="entry name" value="MRP"/>
</dbReference>
<evidence type="ECO:0000256" key="17">
    <source>
        <dbReference type="SAM" id="Phobius"/>
    </source>
</evidence>
<dbReference type="GO" id="GO:0000323">
    <property type="term" value="C:lytic vacuole"/>
    <property type="evidence" value="ECO:0007669"/>
    <property type="project" value="UniProtKB-ARBA"/>
</dbReference>
<evidence type="ECO:0000256" key="1">
    <source>
        <dbReference type="ARBA" id="ARBA00004128"/>
    </source>
</evidence>
<keyword evidence="4" id="KW-0813">Transport</keyword>
<evidence type="ECO:0000256" key="11">
    <source>
        <dbReference type="ARBA" id="ARBA00022967"/>
    </source>
</evidence>
<evidence type="ECO:0000313" key="20">
    <source>
        <dbReference type="EMBL" id="KAG5675828.1"/>
    </source>
</evidence>
<feature type="transmembrane region" description="Helical" evidence="17">
    <location>
        <begin position="128"/>
        <end position="148"/>
    </location>
</feature>
<sequence length="1521" mass="172522">MEEFCGDEFWDSIKIWSDTDPDFTFCFKNTVLIWVPCLYLWLFSIIDIRRRSKSRRSDIPWSLLNVSKFLISVLLICLTIVDLVMLLTLPNDGEIFNVQFVSVGIKLVTFIYVLFIQYYHKIKGNRTSIFLFLFWLLLTVFAIPQLRWEVMNFNDDYFSGSEITWSGFQFINYCIYYSLISIQFVLSWFADKAPQNSTYPKSTNPSPELRMGAFIKILYLWFEPTAWKGFRRPLVESDIFDINPENASAELVPKFDKNFEKSLQRNKEKLERKQRKQQKSKSSDDSQEQEILQPQGSVLSALVSSFIGPFSFALLLRLAIDFLQFGSPLILGALIEYVETDGVLWKGLILTLGLFLVSFVLAILNGHQSIIAYRVGFCMRTSLISGIYRKALRISSAAKRNTTVGEIVNLMAVDSNRFLEMIPYLMLTLTSPIVMAFAIYLLWNILGVAVFAGLAVLILMFPISGVIANQLKNLQFRQMKMKDERVKLTNEILNGIKVLKLYAWEPSFEQMISQTRERELINLRKAAIYNAITEFQWGLTPFLVSFVSFTTYVMLGYALTPSVAFVSIALFNILRMPMTMLPLGINFIMIAYVSIKRLDKFMNSKEIDPNNVTNNPSQYSLHIQNGNFAWEGEEKILKNINMAIKKGSLSAVVGPVGSGKSSLISAYLGEMEKLTGNVNVDGRIAYVPQQAWIQNATLQDNILFGKPMNRRLYEKVLQACALTADLAMLPGGDQTEIGEKGINLSGGQKQRISLARAVYSGAEIYIFDDPLSAVDSHVGKHIFDNVMANDGILKGKTRFLVTHALSYLPRVDEIFVMTNGEITESGTYKQLLSEKGAFSEFLIQYLQEHQDEEDLAEIEIQLGDDENLRQIFERSISQMSINKEEKFVSNGSIRRLGSRKSSKQSEQQEVIKKPMNKLITSEDVAVGAVSWEVYIRYFKSVGWSFVVLIIFFNILSQVASILSNYWITFWTQDTRAVTEDFWRNLYVGVYGSFGLLQGISILVGTLVFALGSLKAARHLHFRLLNNVLRLPLQFFDTTPLGRVINRFSRDTDVIDAFLPNMMRSWFSMGFAVIGTIIVISISTPIFIAVIIPLMIVYYLFQRFYIATSRQLKRIESITRSPIYSHFSESVSGQSTIRAYNEEKRFISDSETRVDHNQAVAYQNIVANRWLGIRLEIVGSLIVLFASLFAVLGRATIEGAIVGLSISYALQISSLLNFFVRVATEVETNIVSVERVEEYADKPQEAPWKTVDVDPEWPQSGIVEFKDFQLRYREGLDLVLRGINFKSKSQEKIGIVGRTGAGKSSLTLALFRIIEAAGGKIVIDDIDVAGIGLHSLRSRLTIIPQDPVLFSGNLRMNIDPFNSYSDDAIWKALEHSHLKTFVKGLSDGLEHNITEGGENLSVGQRQLVCLARALLRKTKVLILDEATAAIDFETDELIQKTIRTQFNDCTILTIAHRLNTIMDSDRIIVLDQGMIAEFDTPQALLDDRNSIFYSMARNAGLIDHDNVLREDDENHENYSTNF</sequence>
<name>A0A9J6C0Y6_POLVA</name>
<evidence type="ECO:0000259" key="19">
    <source>
        <dbReference type="PROSITE" id="PS50929"/>
    </source>
</evidence>
<dbReference type="CDD" id="cd03250">
    <property type="entry name" value="ABCC_MRP_domain1"/>
    <property type="match status" value="1"/>
</dbReference>
<dbReference type="InterPro" id="IPR003593">
    <property type="entry name" value="AAA+_ATPase"/>
</dbReference>
<feature type="transmembrane region" description="Helical" evidence="17">
    <location>
        <begin position="69"/>
        <end position="89"/>
    </location>
</feature>
<keyword evidence="10" id="KW-0067">ATP-binding</keyword>
<comment type="subcellular location">
    <subcellularLocation>
        <location evidence="2">Cell membrane</location>
        <topology evidence="2">Multi-pass membrane protein</topology>
    </subcellularLocation>
    <subcellularLocation>
        <location evidence="1">Vacuole membrane</location>
        <topology evidence="1">Multi-pass membrane protein</topology>
    </subcellularLocation>
</comment>
<comment type="similarity">
    <text evidence="3">Belongs to the ABC transporter superfamily. ABCC family. Conjugate transporter (TC 3.A.1.208) subfamily.</text>
</comment>
<keyword evidence="8" id="KW-0677">Repeat</keyword>
<feature type="domain" description="ABC transmembrane type-1" evidence="19">
    <location>
        <begin position="312"/>
        <end position="589"/>
    </location>
</feature>
<dbReference type="Pfam" id="PF00664">
    <property type="entry name" value="ABC_membrane"/>
    <property type="match status" value="2"/>
</dbReference>
<dbReference type="InterPro" id="IPR050173">
    <property type="entry name" value="ABC_transporter_C-like"/>
</dbReference>
<keyword evidence="13 17" id="KW-0472">Membrane</keyword>
<evidence type="ECO:0000256" key="8">
    <source>
        <dbReference type="ARBA" id="ARBA00022737"/>
    </source>
</evidence>
<protein>
    <recommendedName>
        <fullName evidence="14">ABC-type glutathione-S-conjugate transporter</fullName>
        <ecNumber evidence="14">7.6.2.3</ecNumber>
    </recommendedName>
</protein>
<evidence type="ECO:0000256" key="3">
    <source>
        <dbReference type="ARBA" id="ARBA00009726"/>
    </source>
</evidence>
<dbReference type="InterPro" id="IPR036640">
    <property type="entry name" value="ABC1_TM_sf"/>
</dbReference>
<evidence type="ECO:0000256" key="16">
    <source>
        <dbReference type="SAM" id="MobiDB-lite"/>
    </source>
</evidence>
<evidence type="ECO:0000256" key="12">
    <source>
        <dbReference type="ARBA" id="ARBA00022989"/>
    </source>
</evidence>
<dbReference type="GO" id="GO:0005524">
    <property type="term" value="F:ATP binding"/>
    <property type="evidence" value="ECO:0007669"/>
    <property type="project" value="UniProtKB-KW"/>
</dbReference>
<evidence type="ECO:0000259" key="18">
    <source>
        <dbReference type="PROSITE" id="PS50893"/>
    </source>
</evidence>
<dbReference type="FunFam" id="1.20.1560.10:FF:000020">
    <property type="entry name" value="ABC metal ion transporter"/>
    <property type="match status" value="1"/>
</dbReference>